<dbReference type="InterPro" id="IPR040294">
    <property type="entry name" value="Nodulin-rel_1/2"/>
</dbReference>
<evidence type="ECO:0000313" key="2">
    <source>
        <dbReference type="EMBL" id="KAF7124866.1"/>
    </source>
</evidence>
<dbReference type="OrthoDB" id="1685464at2759"/>
<dbReference type="AlphaFoldDB" id="A0A834LA67"/>
<gene>
    <name evidence="2" type="ORF">RHSIM_Rhsim12G0134200</name>
</gene>
<dbReference type="PANTHER" id="PTHR35098:SF1">
    <property type="entry name" value="NODULIN-RELATED PROTEIN 2"/>
    <property type="match status" value="1"/>
</dbReference>
<evidence type="ECO:0000313" key="3">
    <source>
        <dbReference type="Proteomes" id="UP000626092"/>
    </source>
</evidence>
<name>A0A834LA67_RHOSS</name>
<protein>
    <submittedName>
        <fullName evidence="2">Uncharacterized protein</fullName>
    </submittedName>
</protein>
<dbReference type="Proteomes" id="UP000626092">
    <property type="component" value="Unassembled WGS sequence"/>
</dbReference>
<feature type="compositionally biased region" description="Low complexity" evidence="1">
    <location>
        <begin position="185"/>
        <end position="194"/>
    </location>
</feature>
<keyword evidence="3" id="KW-1185">Reference proteome</keyword>
<sequence>MDPNHNTTHTGSHQQPPPSSCGPKADKAKLAGKGADLLRTASSFGKGKSLGKYLGKAENYLRKYQNTHSTNTPHGGPGPANSTVPLGYPPTEAAHGYPPTDHAPHGHPATTVVPPAGGPKSDSPNTVPLGYPPIAYPNTVAASANPYPGGNGYAHGDPRPANTVPLGYPTTSTPHGYPPSDAPHGHPTTTAVPPAGGPNGDSANTVPLGYPPIAYPNPVAASAANPYPGGNGYVGGGQGNSGSGLGDYLKKASGFLKKH</sequence>
<dbReference type="GO" id="GO:0010115">
    <property type="term" value="P:regulation of abscisic acid biosynthetic process"/>
    <property type="evidence" value="ECO:0007669"/>
    <property type="project" value="InterPro"/>
</dbReference>
<organism evidence="2 3">
    <name type="scientific">Rhododendron simsii</name>
    <name type="common">Sims's rhododendron</name>
    <dbReference type="NCBI Taxonomy" id="118357"/>
    <lineage>
        <taxon>Eukaryota</taxon>
        <taxon>Viridiplantae</taxon>
        <taxon>Streptophyta</taxon>
        <taxon>Embryophyta</taxon>
        <taxon>Tracheophyta</taxon>
        <taxon>Spermatophyta</taxon>
        <taxon>Magnoliopsida</taxon>
        <taxon>eudicotyledons</taxon>
        <taxon>Gunneridae</taxon>
        <taxon>Pentapetalae</taxon>
        <taxon>asterids</taxon>
        <taxon>Ericales</taxon>
        <taxon>Ericaceae</taxon>
        <taxon>Ericoideae</taxon>
        <taxon>Rhodoreae</taxon>
        <taxon>Rhododendron</taxon>
    </lineage>
</organism>
<reference evidence="2" key="1">
    <citation type="submission" date="2019-11" db="EMBL/GenBank/DDBJ databases">
        <authorList>
            <person name="Liu Y."/>
            <person name="Hou J."/>
            <person name="Li T.-Q."/>
            <person name="Guan C.-H."/>
            <person name="Wu X."/>
            <person name="Wu H.-Z."/>
            <person name="Ling F."/>
            <person name="Zhang R."/>
            <person name="Shi X.-G."/>
            <person name="Ren J.-P."/>
            <person name="Chen E.-F."/>
            <person name="Sun J.-M."/>
        </authorList>
    </citation>
    <scope>NUCLEOTIDE SEQUENCE</scope>
    <source>
        <strain evidence="2">Adult_tree_wgs_1</strain>
        <tissue evidence="2">Leaves</tissue>
    </source>
</reference>
<feature type="region of interest" description="Disordered" evidence="1">
    <location>
        <begin position="64"/>
        <end position="129"/>
    </location>
</feature>
<evidence type="ECO:0000256" key="1">
    <source>
        <dbReference type="SAM" id="MobiDB-lite"/>
    </source>
</evidence>
<dbReference type="EMBL" id="WJXA01000012">
    <property type="protein sequence ID" value="KAF7124866.1"/>
    <property type="molecule type" value="Genomic_DNA"/>
</dbReference>
<proteinExistence type="predicted"/>
<comment type="caution">
    <text evidence="2">The sequence shown here is derived from an EMBL/GenBank/DDBJ whole genome shotgun (WGS) entry which is preliminary data.</text>
</comment>
<feature type="region of interest" description="Disordered" evidence="1">
    <location>
        <begin position="1"/>
        <end position="34"/>
    </location>
</feature>
<accession>A0A834LA67</accession>
<feature type="region of interest" description="Disordered" evidence="1">
    <location>
        <begin position="170"/>
        <end position="205"/>
    </location>
</feature>
<feature type="compositionally biased region" description="Polar residues" evidence="1">
    <location>
        <begin position="64"/>
        <end position="73"/>
    </location>
</feature>
<feature type="compositionally biased region" description="Polar residues" evidence="1">
    <location>
        <begin position="1"/>
        <end position="14"/>
    </location>
</feature>
<dbReference type="PANTHER" id="PTHR35098">
    <property type="entry name" value="EXPRESSED PROTEIN"/>
    <property type="match status" value="1"/>
</dbReference>
<dbReference type="GO" id="GO:0009408">
    <property type="term" value="P:response to heat"/>
    <property type="evidence" value="ECO:0007669"/>
    <property type="project" value="InterPro"/>
</dbReference>